<dbReference type="GO" id="GO:0004306">
    <property type="term" value="F:ethanolamine-phosphate cytidylyltransferase activity"/>
    <property type="evidence" value="ECO:0007669"/>
    <property type="project" value="UniProtKB-EC"/>
</dbReference>
<dbReference type="PANTHER" id="PTHR45780">
    <property type="entry name" value="ETHANOLAMINE-PHOSPHATE CYTIDYLYLTRANSFERASE"/>
    <property type="match status" value="1"/>
</dbReference>
<evidence type="ECO:0000256" key="5">
    <source>
        <dbReference type="ARBA" id="ARBA00022695"/>
    </source>
</evidence>
<reference evidence="14" key="1">
    <citation type="journal article" date="2010" name="Science">
        <title>Plasticity of animal genome architecture unmasked by rapid evolution of a pelagic tunicate.</title>
        <authorList>
            <person name="Denoeud F."/>
            <person name="Henriet S."/>
            <person name="Mungpakdee S."/>
            <person name="Aury J.M."/>
            <person name="Da Silva C."/>
            <person name="Brinkmann H."/>
            <person name="Mikhaleva J."/>
            <person name="Olsen L.C."/>
            <person name="Jubin C."/>
            <person name="Canestro C."/>
            <person name="Bouquet J.M."/>
            <person name="Danks G."/>
            <person name="Poulain J."/>
            <person name="Campsteijn C."/>
            <person name="Adamski M."/>
            <person name="Cross I."/>
            <person name="Yadetie F."/>
            <person name="Muffato M."/>
            <person name="Louis A."/>
            <person name="Butcher S."/>
            <person name="Tsagkogeorga G."/>
            <person name="Konrad A."/>
            <person name="Singh S."/>
            <person name="Jensen M.F."/>
            <person name="Cong E.H."/>
            <person name="Eikeseth-Otteraa H."/>
            <person name="Noel B."/>
            <person name="Anthouard V."/>
            <person name="Porcel B.M."/>
            <person name="Kachouri-Lafond R."/>
            <person name="Nishino A."/>
            <person name="Ugolini M."/>
            <person name="Chourrout P."/>
            <person name="Nishida H."/>
            <person name="Aasland R."/>
            <person name="Huzurbazar S."/>
            <person name="Westhof E."/>
            <person name="Delsuc F."/>
            <person name="Lehrach H."/>
            <person name="Reinhardt R."/>
            <person name="Weissenbach J."/>
            <person name="Roy S.W."/>
            <person name="Artiguenave F."/>
            <person name="Postlethwait J.H."/>
            <person name="Manak J.R."/>
            <person name="Thompson E.M."/>
            <person name="Jaillon O."/>
            <person name="Du Pasquier L."/>
            <person name="Boudinot P."/>
            <person name="Liberles D.A."/>
            <person name="Volff J.N."/>
            <person name="Philippe H."/>
            <person name="Lenhard B."/>
            <person name="Roest Crollius H."/>
            <person name="Wincker P."/>
            <person name="Chourrout D."/>
        </authorList>
    </citation>
    <scope>NUCLEOTIDE SEQUENCE [LARGE SCALE GENOMIC DNA]</scope>
</reference>
<evidence type="ECO:0000313" key="15">
    <source>
        <dbReference type="Proteomes" id="UP000001307"/>
    </source>
</evidence>
<keyword evidence="7" id="KW-0594">Phospholipid biosynthesis</keyword>
<dbReference type="PANTHER" id="PTHR45780:SF2">
    <property type="entry name" value="ETHANOLAMINE-PHOSPHATE CYTIDYLYLTRANSFERASE"/>
    <property type="match status" value="1"/>
</dbReference>
<dbReference type="AlphaFoldDB" id="E4XLG6"/>
<dbReference type="GO" id="GO:0006646">
    <property type="term" value="P:phosphatidylethanolamine biosynthetic process"/>
    <property type="evidence" value="ECO:0007669"/>
    <property type="project" value="UniProtKB-UniPathway"/>
</dbReference>
<dbReference type="InterPro" id="IPR014729">
    <property type="entry name" value="Rossmann-like_a/b/a_fold"/>
</dbReference>
<dbReference type="EC" id="2.7.7.14" evidence="10"/>
<accession>E4XLG6</accession>
<evidence type="ECO:0000256" key="2">
    <source>
        <dbReference type="ARBA" id="ARBA00010101"/>
    </source>
</evidence>
<dbReference type="InterPro" id="IPR004821">
    <property type="entry name" value="Cyt_trans-like"/>
</dbReference>
<evidence type="ECO:0000256" key="3">
    <source>
        <dbReference type="ARBA" id="ARBA00022516"/>
    </source>
</evidence>
<feature type="domain" description="Cytidyltransferase-like" evidence="13">
    <location>
        <begin position="1"/>
        <end position="118"/>
    </location>
</feature>
<organism evidence="14">
    <name type="scientific">Oikopleura dioica</name>
    <name type="common">Tunicate</name>
    <dbReference type="NCBI Taxonomy" id="34765"/>
    <lineage>
        <taxon>Eukaryota</taxon>
        <taxon>Metazoa</taxon>
        <taxon>Chordata</taxon>
        <taxon>Tunicata</taxon>
        <taxon>Appendicularia</taxon>
        <taxon>Copelata</taxon>
        <taxon>Oikopleuridae</taxon>
        <taxon>Oikopleura</taxon>
    </lineage>
</organism>
<dbReference type="Gene3D" id="3.40.50.620">
    <property type="entry name" value="HUPs"/>
    <property type="match status" value="2"/>
</dbReference>
<dbReference type="UniPathway" id="UPA00558">
    <property type="reaction ID" value="UER00742"/>
</dbReference>
<evidence type="ECO:0000256" key="6">
    <source>
        <dbReference type="ARBA" id="ARBA00023098"/>
    </source>
</evidence>
<evidence type="ECO:0000256" key="1">
    <source>
        <dbReference type="ARBA" id="ARBA00005189"/>
    </source>
</evidence>
<keyword evidence="8" id="KW-1208">Phospholipid metabolism</keyword>
<gene>
    <name evidence="14" type="ORF">GSOID_T00014554001</name>
</gene>
<name>E4XLG6_OIKDI</name>
<evidence type="ECO:0000256" key="8">
    <source>
        <dbReference type="ARBA" id="ARBA00023264"/>
    </source>
</evidence>
<keyword evidence="5" id="KW-0548">Nucleotidyltransferase</keyword>
<comment type="similarity">
    <text evidence="2">Belongs to the cytidylyltransferase family.</text>
</comment>
<dbReference type="CDD" id="cd02174">
    <property type="entry name" value="CCT"/>
    <property type="match status" value="1"/>
</dbReference>
<dbReference type="CDD" id="cd02173">
    <property type="entry name" value="ECT"/>
    <property type="match status" value="1"/>
</dbReference>
<proteinExistence type="inferred from homology"/>
<evidence type="ECO:0000313" key="14">
    <source>
        <dbReference type="EMBL" id="CBY19710.1"/>
    </source>
</evidence>
<protein>
    <recommendedName>
        <fullName evidence="10">ethanolamine-phosphate cytidylyltransferase</fullName>
        <ecNumber evidence="10">2.7.7.14</ecNumber>
    </recommendedName>
    <alternativeName>
        <fullName evidence="11">CTP:phosphoethanolamine cytidylyltransferase</fullName>
    </alternativeName>
</protein>
<keyword evidence="6" id="KW-0443">Lipid metabolism</keyword>
<keyword evidence="3" id="KW-0444">Lipid biosynthesis</keyword>
<dbReference type="GO" id="GO:0005737">
    <property type="term" value="C:cytoplasm"/>
    <property type="evidence" value="ECO:0007669"/>
    <property type="project" value="TreeGrafter"/>
</dbReference>
<comment type="pathway">
    <text evidence="9">Phospholipid metabolism; phosphatidylethanolamine biosynthesis; phosphatidylethanolamine from ethanolamine: step 2/3.</text>
</comment>
<dbReference type="InterPro" id="IPR044608">
    <property type="entry name" value="Ect1/PCYT2"/>
</dbReference>
<keyword evidence="4" id="KW-0808">Transferase</keyword>
<feature type="region of interest" description="Disordered" evidence="12">
    <location>
        <begin position="130"/>
        <end position="152"/>
    </location>
</feature>
<dbReference type="SUPFAM" id="SSF52374">
    <property type="entry name" value="Nucleotidylyl transferase"/>
    <property type="match status" value="2"/>
</dbReference>
<feature type="domain" description="Cytidyltransferase-like" evidence="13">
    <location>
        <begin position="195"/>
        <end position="286"/>
    </location>
</feature>
<evidence type="ECO:0000256" key="9">
    <source>
        <dbReference type="ARBA" id="ARBA00024191"/>
    </source>
</evidence>
<dbReference type="Pfam" id="PF01467">
    <property type="entry name" value="CTP_transf_like"/>
    <property type="match status" value="2"/>
</dbReference>
<evidence type="ECO:0000256" key="7">
    <source>
        <dbReference type="ARBA" id="ARBA00023209"/>
    </source>
</evidence>
<evidence type="ECO:0000256" key="12">
    <source>
        <dbReference type="SAM" id="MobiDB-lite"/>
    </source>
</evidence>
<evidence type="ECO:0000259" key="13">
    <source>
        <dbReference type="Pfam" id="PF01467"/>
    </source>
</evidence>
<keyword evidence="15" id="KW-1185">Reference proteome</keyword>
<dbReference type="NCBIfam" id="TIGR00125">
    <property type="entry name" value="cyt_tran_rel"/>
    <property type="match status" value="2"/>
</dbReference>
<evidence type="ECO:0000256" key="4">
    <source>
        <dbReference type="ARBA" id="ARBA00022679"/>
    </source>
</evidence>
<dbReference type="Proteomes" id="UP000001307">
    <property type="component" value="Unassembled WGS sequence"/>
</dbReference>
<dbReference type="EMBL" id="FN653070">
    <property type="protein sequence ID" value="CBY19710.1"/>
    <property type="molecule type" value="Genomic_DNA"/>
</dbReference>
<evidence type="ECO:0000256" key="11">
    <source>
        <dbReference type="ARBA" id="ARBA00031473"/>
    </source>
</evidence>
<evidence type="ECO:0000256" key="10">
    <source>
        <dbReference type="ARBA" id="ARBA00024221"/>
    </source>
</evidence>
<sequence>MVHFGHANALRQARQLGTKLIVGVHSDEDISLHKGPPVFTMEERVKIVKGIKWVDEVVENAPYLVQIETLDKYNCDFCAHGDDISMMADGIDSYQIVKDANRYREFKRTSGVSTTDLVGRMLLATRSHFRTSRDLQSSTSEEDQTQRTRVDRFSRQDNTVTSPWTGVNQFLQTNNKIVQFSSPKDPSLGDKILYVTGAFDLFHTGHLDFLEKVHAMYDSIYIIVGLHTDQEVNRYRGGNFPIMNLHERTLSVLSCKFVSEVVIGAPYTIDKNLISHFNVDMVVHGSTEVLPNELGEDPYTVPKDLKKFEIKLSGSEMNTGTIISRIIANRQRFEDRNHAKEIKEKAAYEAEMKRRAEQTKYSIRKVIS</sequence>
<dbReference type="InParanoid" id="E4XLG6"/>
<dbReference type="OrthoDB" id="40021at2759"/>
<dbReference type="FunCoup" id="E4XLG6">
    <property type="interactions" value="204"/>
</dbReference>
<dbReference type="InterPro" id="IPR041723">
    <property type="entry name" value="CCT"/>
</dbReference>
<comment type="pathway">
    <text evidence="1">Lipid metabolism.</text>
</comment>